<organism evidence="4 5">
    <name type="scientific">Parendozoicomonas haliclonae</name>
    <dbReference type="NCBI Taxonomy" id="1960125"/>
    <lineage>
        <taxon>Bacteria</taxon>
        <taxon>Pseudomonadati</taxon>
        <taxon>Pseudomonadota</taxon>
        <taxon>Gammaproteobacteria</taxon>
        <taxon>Oceanospirillales</taxon>
        <taxon>Endozoicomonadaceae</taxon>
        <taxon>Parendozoicomonas</taxon>
    </lineage>
</organism>
<dbReference type="Pfam" id="PF01980">
    <property type="entry name" value="TrmO_N"/>
    <property type="match status" value="1"/>
</dbReference>
<dbReference type="InterPro" id="IPR023370">
    <property type="entry name" value="TrmO-like_N"/>
</dbReference>
<dbReference type="NCBIfam" id="TIGR00104">
    <property type="entry name" value="tRNA_TsaA"/>
    <property type="match status" value="1"/>
</dbReference>
<dbReference type="InterPro" id="IPR036414">
    <property type="entry name" value="YaeB_N_sf"/>
</dbReference>
<gene>
    <name evidence="4" type="ORF">EHSB41UT_01793</name>
</gene>
<keyword evidence="5" id="KW-1185">Reference proteome</keyword>
<evidence type="ECO:0000313" key="4">
    <source>
        <dbReference type="EMBL" id="SMA44395.1"/>
    </source>
</evidence>
<evidence type="ECO:0000256" key="2">
    <source>
        <dbReference type="ARBA" id="ARBA00033753"/>
    </source>
</evidence>
<dbReference type="PANTHER" id="PTHR12818:SF0">
    <property type="entry name" value="TRNA (ADENINE(37)-N6)-METHYLTRANSFERASE"/>
    <property type="match status" value="1"/>
</dbReference>
<reference evidence="4 5" key="1">
    <citation type="submission" date="2017-03" db="EMBL/GenBank/DDBJ databases">
        <authorList>
            <person name="Afonso C.L."/>
            <person name="Miller P.J."/>
            <person name="Scott M.A."/>
            <person name="Spackman E."/>
            <person name="Goraichik I."/>
            <person name="Dimitrov K.M."/>
            <person name="Suarez D.L."/>
            <person name="Swayne D.E."/>
        </authorList>
    </citation>
    <scope>NUCLEOTIDE SEQUENCE [LARGE SCALE GENOMIC DNA]</scope>
    <source>
        <strain evidence="4">SB41UT1</strain>
    </source>
</reference>
<dbReference type="Proteomes" id="UP000196573">
    <property type="component" value="Unassembled WGS sequence"/>
</dbReference>
<proteinExistence type="inferred from homology"/>
<accession>A0A1X7AIA1</accession>
<evidence type="ECO:0000256" key="1">
    <source>
        <dbReference type="ARBA" id="ARBA00022691"/>
    </source>
</evidence>
<dbReference type="InterPro" id="IPR040372">
    <property type="entry name" value="YaeB-like"/>
</dbReference>
<evidence type="ECO:0000259" key="3">
    <source>
        <dbReference type="PROSITE" id="PS51668"/>
    </source>
</evidence>
<dbReference type="EMBL" id="FWPT01000003">
    <property type="protein sequence ID" value="SMA44395.1"/>
    <property type="molecule type" value="Genomic_DNA"/>
</dbReference>
<dbReference type="CDD" id="cd09281">
    <property type="entry name" value="UPF0066"/>
    <property type="match status" value="1"/>
</dbReference>
<dbReference type="InterPro" id="IPR036413">
    <property type="entry name" value="YaeB-like_sf"/>
</dbReference>
<dbReference type="PANTHER" id="PTHR12818">
    <property type="entry name" value="TRNA (ADENINE(37)-N6)-METHYLTRANSFERASE"/>
    <property type="match status" value="1"/>
</dbReference>
<name>A0A1X7AIA1_9GAMM</name>
<feature type="domain" description="TsaA-like" evidence="3">
    <location>
        <begin position="5"/>
        <end position="132"/>
    </location>
</feature>
<protein>
    <submittedName>
        <fullName evidence="4">S-adenosyl-L-methionine-binding protein</fullName>
    </submittedName>
</protein>
<dbReference type="PROSITE" id="PS51668">
    <property type="entry name" value="TSAA_2"/>
    <property type="match status" value="1"/>
</dbReference>
<evidence type="ECO:0000313" key="5">
    <source>
        <dbReference type="Proteomes" id="UP000196573"/>
    </source>
</evidence>
<dbReference type="RefSeq" id="WP_087108955.1">
    <property type="nucleotide sequence ID" value="NZ_CBCSCN010000008.1"/>
</dbReference>
<sequence>MSYQLITIGTIKTPYKSLNECPFNVDNINGALCELILKDEYAVGLTGLEAGEFIDILYWLDGSVREVSLDTSHGPNADDKLFGTFSLRTPVRPNPIGLARLAIVEIEKGVVKVRGLDCLNGTPLIDIKPSIL</sequence>
<dbReference type="AlphaFoldDB" id="A0A1X7AIA1"/>
<dbReference type="Gene3D" id="2.40.30.70">
    <property type="entry name" value="YaeB-like"/>
    <property type="match status" value="1"/>
</dbReference>
<keyword evidence="1" id="KW-0949">S-adenosyl-L-methionine</keyword>
<dbReference type="SUPFAM" id="SSF118196">
    <property type="entry name" value="YaeB-like"/>
    <property type="match status" value="1"/>
</dbReference>
<comment type="similarity">
    <text evidence="2">Belongs to the tRNA methyltransferase O family.</text>
</comment>
<dbReference type="OrthoDB" id="9804309at2"/>